<accession>A0A0Q0YYM7</accession>
<proteinExistence type="predicted"/>
<reference evidence="2 3" key="1">
    <citation type="submission" date="2015-10" db="EMBL/GenBank/DDBJ databases">
        <title>Corynebacteirum lowii and Corynebacterium oculi species nova, derived from human clinical disease and and emended description of Corynebacterium mastiditis.</title>
        <authorList>
            <person name="Bernard K."/>
            <person name="Pacheco A.L."/>
            <person name="Mcdougall C."/>
            <person name="Burtx T."/>
            <person name="Weibe D."/>
            <person name="Tyler S."/>
            <person name="Olson A.B."/>
            <person name="Cnockaert M."/>
            <person name="Eguchi H."/>
            <person name="Kuwahara T."/>
            <person name="Nakayama-Imaohji H."/>
            <person name="Boudewijins M."/>
            <person name="Van Hoecke F."/>
            <person name="Bernier A.-M."/>
            <person name="Vandamme P."/>
        </authorList>
    </citation>
    <scope>NUCLEOTIDE SEQUENCE [LARGE SCALE GENOMIC DNA]</scope>
    <source>
        <strain evidence="2 3">NML 130206</strain>
    </source>
</reference>
<dbReference type="InterPro" id="IPR006540">
    <property type="entry name" value="Lactococcin_972"/>
</dbReference>
<evidence type="ECO:0000313" key="2">
    <source>
        <dbReference type="EMBL" id="KQB87478.1"/>
    </source>
</evidence>
<dbReference type="OrthoDB" id="3432275at2"/>
<evidence type="ECO:0000256" key="1">
    <source>
        <dbReference type="SAM" id="SignalP"/>
    </source>
</evidence>
<feature type="chain" id="PRO_5006187332" evidence="1">
    <location>
        <begin position="31"/>
        <end position="100"/>
    </location>
</feature>
<dbReference type="Pfam" id="PF09683">
    <property type="entry name" value="Lactococcin_972"/>
    <property type="match status" value="1"/>
</dbReference>
<name>A0A0Q0YYM7_9CORY</name>
<comment type="caution">
    <text evidence="2">The sequence shown here is derived from an EMBL/GenBank/DDBJ whole genome shotgun (WGS) entry which is preliminary data.</text>
</comment>
<feature type="signal peptide" evidence="1">
    <location>
        <begin position="1"/>
        <end position="30"/>
    </location>
</feature>
<dbReference type="PATRIC" id="fig|1544413.3.peg.542"/>
<sequence>MSIRTKFTRSLAATALSGAVIAGGATAALAAVSHVDGGTWYHGVNDKNVYSNYYHAGAKHASSVQGKFKADSGCVTPGKTSYASAPKRWYAKDTAYYRFC</sequence>
<dbReference type="Gene3D" id="2.60.40.2850">
    <property type="match status" value="1"/>
</dbReference>
<dbReference type="STRING" id="1544413.Clow_00537"/>
<keyword evidence="1" id="KW-0732">Signal</keyword>
<dbReference type="AlphaFoldDB" id="A0A0Q0YYM7"/>
<organism evidence="2 3">
    <name type="scientific">Corynebacterium lowii</name>
    <dbReference type="NCBI Taxonomy" id="1544413"/>
    <lineage>
        <taxon>Bacteria</taxon>
        <taxon>Bacillati</taxon>
        <taxon>Actinomycetota</taxon>
        <taxon>Actinomycetes</taxon>
        <taxon>Mycobacteriales</taxon>
        <taxon>Corynebacteriaceae</taxon>
        <taxon>Corynebacterium</taxon>
    </lineage>
</organism>
<protein>
    <submittedName>
        <fullName evidence="2">Bacteriocin</fullName>
    </submittedName>
</protein>
<dbReference type="Proteomes" id="UP000050488">
    <property type="component" value="Unassembled WGS sequence"/>
</dbReference>
<gene>
    <name evidence="2" type="ORF">Clow_00537</name>
</gene>
<dbReference type="NCBIfam" id="TIGR01653">
    <property type="entry name" value="lactococcin_972"/>
    <property type="match status" value="1"/>
</dbReference>
<dbReference type="EMBL" id="LKEV01000001">
    <property type="protein sequence ID" value="KQB87478.1"/>
    <property type="molecule type" value="Genomic_DNA"/>
</dbReference>
<keyword evidence="3" id="KW-1185">Reference proteome</keyword>
<dbReference type="RefSeq" id="WP_082418478.1">
    <property type="nucleotide sequence ID" value="NZ_JAUSQY010000001.1"/>
</dbReference>
<evidence type="ECO:0000313" key="3">
    <source>
        <dbReference type="Proteomes" id="UP000050488"/>
    </source>
</evidence>